<gene>
    <name evidence="1" type="ORF">J07HQW2_00199</name>
</gene>
<dbReference type="EMBL" id="KE356561">
    <property type="protein sequence ID" value="ERG93765.1"/>
    <property type="molecule type" value="Genomic_DNA"/>
</dbReference>
<organism evidence="1 2">
    <name type="scientific">Haloquadratum walsbyi J07HQW2</name>
    <dbReference type="NCBI Taxonomy" id="1238425"/>
    <lineage>
        <taxon>Archaea</taxon>
        <taxon>Methanobacteriati</taxon>
        <taxon>Methanobacteriota</taxon>
        <taxon>Stenosarchaea group</taxon>
        <taxon>Halobacteria</taxon>
        <taxon>Halobacteriales</taxon>
        <taxon>Haloferacaceae</taxon>
        <taxon>Haloquadratum</taxon>
    </lineage>
</organism>
<proteinExistence type="predicted"/>
<evidence type="ECO:0000313" key="2">
    <source>
        <dbReference type="Proteomes" id="UP000030710"/>
    </source>
</evidence>
<evidence type="ECO:0000313" key="1">
    <source>
        <dbReference type="EMBL" id="ERG93765.1"/>
    </source>
</evidence>
<accession>U1NAA9</accession>
<reference evidence="1 2" key="1">
    <citation type="journal article" date="2013" name="PLoS ONE">
        <title>Assembly-driven community genomics of a hypersaline microbial ecosystem.</title>
        <authorList>
            <person name="Podell S."/>
            <person name="Ugalde J.A."/>
            <person name="Narasingarao P."/>
            <person name="Banfield J.F."/>
            <person name="Heidelberg K.B."/>
            <person name="Allen E.E."/>
        </authorList>
    </citation>
    <scope>NUCLEOTIDE SEQUENCE [LARGE SCALE GENOMIC DNA]</scope>
    <source>
        <strain evidence="2">J07HQW2</strain>
    </source>
</reference>
<dbReference type="AlphaFoldDB" id="U1NAA9"/>
<dbReference type="HOGENOM" id="CLU_2230335_0_0_2"/>
<protein>
    <submittedName>
        <fullName evidence="1">Uncharacterized protein</fullName>
    </submittedName>
</protein>
<dbReference type="STRING" id="1238425.J07HQW2_00199"/>
<dbReference type="RefSeq" id="WP_021053259.1">
    <property type="nucleotide sequence ID" value="NZ_KE356561.1"/>
</dbReference>
<sequence>MFACGNKQFLAYGLESEPNEPNWDVQIDEGYTQDVATDGDMVWFSDYTWDRTGEYDETFETFTGTLYAYSKSGTQKWSVTRRFGGAGQIVEYDGTLYETTERWRR</sequence>
<name>U1NAA9_9EURY</name>
<dbReference type="Proteomes" id="UP000030710">
    <property type="component" value="Unassembled WGS sequence"/>
</dbReference>